<protein>
    <submittedName>
        <fullName evidence="4">DNA-binding response regulator</fullName>
    </submittedName>
</protein>
<accession>A0A227PB49</accession>
<evidence type="ECO:0000259" key="2">
    <source>
        <dbReference type="PROSITE" id="PS50110"/>
    </source>
</evidence>
<dbReference type="GO" id="GO:0000156">
    <property type="term" value="F:phosphorelay response regulator activity"/>
    <property type="evidence" value="ECO:0007669"/>
    <property type="project" value="InterPro"/>
</dbReference>
<dbReference type="InterPro" id="IPR007492">
    <property type="entry name" value="LytTR_DNA-bd_dom"/>
</dbReference>
<keyword evidence="4" id="KW-0238">DNA-binding</keyword>
<dbReference type="RefSeq" id="WP_089479345.1">
    <property type="nucleotide sequence ID" value="NZ_MUGS01000014.1"/>
</dbReference>
<keyword evidence="1" id="KW-0597">Phosphoprotein</keyword>
<dbReference type="OrthoDB" id="2168082at2"/>
<dbReference type="PANTHER" id="PTHR37299">
    <property type="entry name" value="TRANSCRIPTIONAL REGULATOR-RELATED"/>
    <property type="match status" value="1"/>
</dbReference>
<gene>
    <name evidence="4" type="ORF">B0A64_09925</name>
</gene>
<dbReference type="PANTHER" id="PTHR37299:SF1">
    <property type="entry name" value="STAGE 0 SPORULATION PROTEIN A HOMOLOG"/>
    <property type="match status" value="1"/>
</dbReference>
<keyword evidence="5" id="KW-1185">Reference proteome</keyword>
<dbReference type="SMART" id="SM00448">
    <property type="entry name" value="REC"/>
    <property type="match status" value="1"/>
</dbReference>
<name>A0A227PB49_9FLAO</name>
<dbReference type="SUPFAM" id="SSF52172">
    <property type="entry name" value="CheY-like"/>
    <property type="match status" value="1"/>
</dbReference>
<comment type="caution">
    <text evidence="4">The sequence shown here is derived from an EMBL/GenBank/DDBJ whole genome shotgun (WGS) entry which is preliminary data.</text>
</comment>
<feature type="domain" description="HTH LytTR-type" evidence="3">
    <location>
        <begin position="145"/>
        <end position="252"/>
    </location>
</feature>
<reference evidence="4 5" key="1">
    <citation type="submission" date="2016-11" db="EMBL/GenBank/DDBJ databases">
        <title>Whole genomes of Flavobacteriaceae.</title>
        <authorList>
            <person name="Stine C."/>
            <person name="Li C."/>
            <person name="Tadesse D."/>
        </authorList>
    </citation>
    <scope>NUCLEOTIDE SEQUENCE [LARGE SCALE GENOMIC DNA]</scope>
    <source>
        <strain evidence="4 5">DSM 24704</strain>
    </source>
</reference>
<evidence type="ECO:0000256" key="1">
    <source>
        <dbReference type="PROSITE-ProRule" id="PRU00169"/>
    </source>
</evidence>
<dbReference type="InterPro" id="IPR001789">
    <property type="entry name" value="Sig_transdc_resp-reg_receiver"/>
</dbReference>
<dbReference type="AlphaFoldDB" id="A0A227PB49"/>
<dbReference type="EMBL" id="MUGS01000014">
    <property type="protein sequence ID" value="OXG07120.1"/>
    <property type="molecule type" value="Genomic_DNA"/>
</dbReference>
<dbReference type="FunFam" id="3.40.50.2300:FF:000361">
    <property type="entry name" value="Two-component system response regulator"/>
    <property type="match status" value="1"/>
</dbReference>
<dbReference type="InterPro" id="IPR046947">
    <property type="entry name" value="LytR-like"/>
</dbReference>
<evidence type="ECO:0000313" key="4">
    <source>
        <dbReference type="EMBL" id="OXG07120.1"/>
    </source>
</evidence>
<dbReference type="Proteomes" id="UP000214684">
    <property type="component" value="Unassembled WGS sequence"/>
</dbReference>
<feature type="domain" description="Response regulatory" evidence="2">
    <location>
        <begin position="3"/>
        <end position="116"/>
    </location>
</feature>
<dbReference type="Gene3D" id="3.40.50.2300">
    <property type="match status" value="1"/>
</dbReference>
<dbReference type="PROSITE" id="PS50110">
    <property type="entry name" value="RESPONSE_REGULATORY"/>
    <property type="match status" value="1"/>
</dbReference>
<feature type="modified residue" description="4-aspartylphosphate" evidence="1">
    <location>
        <position position="56"/>
    </location>
</feature>
<dbReference type="SMART" id="SM00850">
    <property type="entry name" value="LytTR"/>
    <property type="match status" value="1"/>
</dbReference>
<organism evidence="4 5">
    <name type="scientific">Flavobacterium araucananum</name>
    <dbReference type="NCBI Taxonomy" id="946678"/>
    <lineage>
        <taxon>Bacteria</taxon>
        <taxon>Pseudomonadati</taxon>
        <taxon>Bacteroidota</taxon>
        <taxon>Flavobacteriia</taxon>
        <taxon>Flavobacteriales</taxon>
        <taxon>Flavobacteriaceae</taxon>
        <taxon>Flavobacterium</taxon>
    </lineage>
</organism>
<sequence length="253" mass="29584">MIRALIIEDEPANAVRLQKMLLKAEGEIVVAGILQTVRESITWLKNEEHPDVIFMDIRLTDGLSFEIFNRIDISSYVVFTTAYDEYALQAFEVNGIDYLLKPIEQKKLEFSIQRIKGFMTNNVDQSLADVLKKMSTYKSIYRSRFLISYKDFYIPIATNDIAYFTSDNKTVYLTTHANQRYAIRQNLDELIEELDPDEFFKVTRRYIVSVKSISKLSQSFDYKLKLELIPAVNEIILLSREKGISFKNWLDRK</sequence>
<dbReference type="PROSITE" id="PS50930">
    <property type="entry name" value="HTH_LYTTR"/>
    <property type="match status" value="1"/>
</dbReference>
<dbReference type="Gene3D" id="2.40.50.1020">
    <property type="entry name" value="LytTr DNA-binding domain"/>
    <property type="match status" value="1"/>
</dbReference>
<evidence type="ECO:0000313" key="5">
    <source>
        <dbReference type="Proteomes" id="UP000214684"/>
    </source>
</evidence>
<evidence type="ECO:0000259" key="3">
    <source>
        <dbReference type="PROSITE" id="PS50930"/>
    </source>
</evidence>
<proteinExistence type="predicted"/>
<dbReference type="InterPro" id="IPR011006">
    <property type="entry name" value="CheY-like_superfamily"/>
</dbReference>
<dbReference type="GO" id="GO:0003677">
    <property type="term" value="F:DNA binding"/>
    <property type="evidence" value="ECO:0007669"/>
    <property type="project" value="UniProtKB-KW"/>
</dbReference>
<dbReference type="Pfam" id="PF04397">
    <property type="entry name" value="LytTR"/>
    <property type="match status" value="1"/>
</dbReference>
<dbReference type="Pfam" id="PF00072">
    <property type="entry name" value="Response_reg"/>
    <property type="match status" value="1"/>
</dbReference>